<dbReference type="InterPro" id="IPR051203">
    <property type="entry name" value="Polysaccharide_Synthase-Rel"/>
</dbReference>
<dbReference type="Pfam" id="PF13727">
    <property type="entry name" value="CoA_binding_3"/>
    <property type="match status" value="1"/>
</dbReference>
<dbReference type="PANTHER" id="PTHR43318">
    <property type="entry name" value="UDP-N-ACETYLGLUCOSAMINE 4,6-DEHYDRATASE"/>
    <property type="match status" value="1"/>
</dbReference>
<evidence type="ECO:0000313" key="5">
    <source>
        <dbReference type="Proteomes" id="UP000614216"/>
    </source>
</evidence>
<dbReference type="InterPro" id="IPR003869">
    <property type="entry name" value="Polysac_CapD-like"/>
</dbReference>
<dbReference type="InterPro" id="IPR029063">
    <property type="entry name" value="SAM-dependent_MTases_sf"/>
</dbReference>
<evidence type="ECO:0000256" key="2">
    <source>
        <dbReference type="SAM" id="Phobius"/>
    </source>
</evidence>
<dbReference type="SUPFAM" id="SSF51735">
    <property type="entry name" value="NAD(P)-binding Rossmann-fold domains"/>
    <property type="match status" value="1"/>
</dbReference>
<protein>
    <submittedName>
        <fullName evidence="4">Polysaccharide biosynthesis protein</fullName>
    </submittedName>
</protein>
<reference evidence="4" key="1">
    <citation type="submission" date="2021-01" db="EMBL/GenBank/DDBJ databases">
        <title>Fulvivirga kasyanovii gen. nov., sp nov., a novel member of the phylum Bacteroidetes isolated from seawater in a mussel farm.</title>
        <authorList>
            <person name="Zhao L.-H."/>
            <person name="Wang Z.-J."/>
        </authorList>
    </citation>
    <scope>NUCLEOTIDE SEQUENCE</scope>
    <source>
        <strain evidence="4">29W222</strain>
    </source>
</reference>
<comment type="caution">
    <text evidence="4">The sequence shown here is derived from an EMBL/GenBank/DDBJ whole genome shotgun (WGS) entry which is preliminary data.</text>
</comment>
<dbReference type="InterPro" id="IPR036291">
    <property type="entry name" value="NAD(P)-bd_dom_sf"/>
</dbReference>
<feature type="transmembrane region" description="Helical" evidence="2">
    <location>
        <begin position="12"/>
        <end position="35"/>
    </location>
</feature>
<keyword evidence="2" id="KW-1133">Transmembrane helix</keyword>
<feature type="transmembrane region" description="Helical" evidence="2">
    <location>
        <begin position="111"/>
        <end position="131"/>
    </location>
</feature>
<accession>A0A937FTT4</accession>
<proteinExistence type="inferred from homology"/>
<sequence>MITHFLLKLRILPRWIIILLDVIIVGFATYLAYLLRFNFEIVELNQFNYFLGIGINMFSCFIALLVTRSYAGIVRYTGLQDGLRVFYSLVIAHVITCVANLLYHYNYSKNLIPYSVILIAFLASFLFLFQYRLLIKNLFSYYRATTNEKSRILIFGAGQLGIVTHQLIEGSNDSNYRVVAFLEDNPHMVGKKLNGTPIYNGAELSDLLKTLEIAELVIAVTNISVDRKNDIVDICLDNEVKIRTVPKVDQWVKGELSLNQIKEINIEDLLGREAIELDNEVVRNQLLGKRVCITGAAGSIGSELVRQVAKYKPAALILIDQAESALYDIEREFEGIREVEFYVADVTNYNRIDAIFADHKPEIMFHAAAYKHVPMMERNPIEAVLCNIIGTKNLADLAIKYQVEKFVMISTDKAVNPTNVMGCSKRIAEIYVRSLNNYLSLKEEGGTSFVTTRFGNVLGSNGSVIPFFQKQINSGGPVTVTHPEITRYFMTITEACQLVLEAGAMGKGGEIFIFDMGKSMKIVDLAKKMIQLSGLQLNRDIEIVFTGLRQGEKLYEELLANKENTVPTHNNKIMIAKVQEYDYNRINDCVEELRAAISNNMDDYQIVSIMKTIVPEFRSNSSRYQILDKDSSTSSSN</sequence>
<gene>
    <name evidence="4" type="ORF">JMN32_00550</name>
</gene>
<keyword evidence="2" id="KW-0812">Transmembrane</keyword>
<dbReference type="Pfam" id="PF02719">
    <property type="entry name" value="Polysacc_synt_2"/>
    <property type="match status" value="1"/>
</dbReference>
<comment type="similarity">
    <text evidence="1">Belongs to the polysaccharide synthase family.</text>
</comment>
<dbReference type="Proteomes" id="UP000614216">
    <property type="component" value="Unassembled WGS sequence"/>
</dbReference>
<name>A0A937FTT4_9BACT</name>
<feature type="transmembrane region" description="Helical" evidence="2">
    <location>
        <begin position="86"/>
        <end position="105"/>
    </location>
</feature>
<evidence type="ECO:0000259" key="3">
    <source>
        <dbReference type="Pfam" id="PF02719"/>
    </source>
</evidence>
<dbReference type="Gene3D" id="3.40.50.720">
    <property type="entry name" value="NAD(P)-binding Rossmann-like Domain"/>
    <property type="match status" value="2"/>
</dbReference>
<dbReference type="EMBL" id="JAEUGD010000001">
    <property type="protein sequence ID" value="MBL6444778.1"/>
    <property type="molecule type" value="Genomic_DNA"/>
</dbReference>
<dbReference type="PANTHER" id="PTHR43318:SF1">
    <property type="entry name" value="POLYSACCHARIDE BIOSYNTHESIS PROTEIN EPSC-RELATED"/>
    <property type="match status" value="1"/>
</dbReference>
<keyword evidence="2" id="KW-0472">Membrane</keyword>
<evidence type="ECO:0000313" key="4">
    <source>
        <dbReference type="EMBL" id="MBL6444778.1"/>
    </source>
</evidence>
<dbReference type="AlphaFoldDB" id="A0A937FTT4"/>
<organism evidence="4 5">
    <name type="scientific">Fulvivirga marina</name>
    <dbReference type="NCBI Taxonomy" id="2494733"/>
    <lineage>
        <taxon>Bacteria</taxon>
        <taxon>Pseudomonadati</taxon>
        <taxon>Bacteroidota</taxon>
        <taxon>Cytophagia</taxon>
        <taxon>Cytophagales</taxon>
        <taxon>Fulvivirgaceae</taxon>
        <taxon>Fulvivirga</taxon>
    </lineage>
</organism>
<keyword evidence="5" id="KW-1185">Reference proteome</keyword>
<evidence type="ECO:0000256" key="1">
    <source>
        <dbReference type="ARBA" id="ARBA00007430"/>
    </source>
</evidence>
<dbReference type="SUPFAM" id="SSF53335">
    <property type="entry name" value="S-adenosyl-L-methionine-dependent methyltransferases"/>
    <property type="match status" value="1"/>
</dbReference>
<feature type="transmembrane region" description="Helical" evidence="2">
    <location>
        <begin position="47"/>
        <end position="66"/>
    </location>
</feature>
<dbReference type="CDD" id="cd05237">
    <property type="entry name" value="UDP_invert_4-6DH_SDR_e"/>
    <property type="match status" value="1"/>
</dbReference>
<feature type="domain" description="Polysaccharide biosynthesis protein CapD-like" evidence="3">
    <location>
        <begin position="291"/>
        <end position="577"/>
    </location>
</feature>